<keyword evidence="4" id="KW-1134">Transmembrane beta strand</keyword>
<comment type="similarity">
    <text evidence="2">Belongs to the BexD/CtrA/VexA family.</text>
</comment>
<evidence type="ECO:0000313" key="18">
    <source>
        <dbReference type="EMBL" id="ADY51383.1"/>
    </source>
</evidence>
<evidence type="ECO:0000256" key="8">
    <source>
        <dbReference type="ARBA" id="ARBA00023047"/>
    </source>
</evidence>
<feature type="domain" description="Polysaccharide export protein N-terminal" evidence="16">
    <location>
        <begin position="47"/>
        <end position="134"/>
    </location>
</feature>
<keyword evidence="9" id="KW-0406">Ion transport</keyword>
<dbReference type="Pfam" id="PF22461">
    <property type="entry name" value="SLBB_2"/>
    <property type="match status" value="1"/>
</dbReference>
<accession>F0S9M7</accession>
<dbReference type="KEGG" id="psn:Pedsa_0811"/>
<dbReference type="InterPro" id="IPR003715">
    <property type="entry name" value="Poly_export_N"/>
</dbReference>
<evidence type="ECO:0000256" key="10">
    <source>
        <dbReference type="ARBA" id="ARBA00023114"/>
    </source>
</evidence>
<evidence type="ECO:0000256" key="13">
    <source>
        <dbReference type="ARBA" id="ARBA00023237"/>
    </source>
</evidence>
<dbReference type="InterPro" id="IPR049712">
    <property type="entry name" value="Poly_export"/>
</dbReference>
<evidence type="ECO:0000256" key="6">
    <source>
        <dbReference type="ARBA" id="ARBA00022692"/>
    </source>
</evidence>
<evidence type="ECO:0000259" key="17">
    <source>
        <dbReference type="Pfam" id="PF22461"/>
    </source>
</evidence>
<evidence type="ECO:0000256" key="11">
    <source>
        <dbReference type="ARBA" id="ARBA00023136"/>
    </source>
</evidence>
<sequence>MCKYTFYYSLCLILFTTACSSRRNLVYFSDLGKKTVDTGMAVNNIEPKIQPNDVLSISINTLSSESNNLFTLNSGYTNKMGFAEREGYRVSKEGFVRLPVVGEIDVKGQTIDQAQQTIARRLNSYVKDPLVNIQFLNFRVTVIGEVNHPSTFTVNNEKINLLEALGMAGDMTVYGKRENVLLIRETDGKRLMTRVNLNEKDVLNSPYFYLKQNDIVYVEPDKEKASEYSPNNRLMPLIVATISAIAVLGTALLGR</sequence>
<keyword evidence="12" id="KW-0564">Palmitate</keyword>
<dbReference type="Gene3D" id="3.10.560.10">
    <property type="entry name" value="Outer membrane lipoprotein wza domain like"/>
    <property type="match status" value="1"/>
</dbReference>
<comment type="subcellular location">
    <subcellularLocation>
        <location evidence="1">Cell outer membrane</location>
        <topology evidence="1">Multi-pass membrane protein</topology>
    </subcellularLocation>
</comment>
<dbReference type="HOGENOM" id="CLU_038343_1_0_10"/>
<dbReference type="Proteomes" id="UP000000310">
    <property type="component" value="Chromosome"/>
</dbReference>
<dbReference type="EMBL" id="CP002545">
    <property type="protein sequence ID" value="ADY51383.1"/>
    <property type="molecule type" value="Genomic_DNA"/>
</dbReference>
<dbReference type="OrthoDB" id="662756at2"/>
<keyword evidence="6 15" id="KW-0812">Transmembrane</keyword>
<reference evidence="18 19" key="1">
    <citation type="journal article" date="2011" name="Stand. Genomic Sci.">
        <title>Complete genome sequence of the gliding, heparinolytic Pedobacter saltans type strain (113).</title>
        <authorList>
            <person name="Liolios K."/>
            <person name="Sikorski J."/>
            <person name="Lu M."/>
            <person name="Nolan M."/>
            <person name="Lapidus A."/>
            <person name="Lucas S."/>
            <person name="Hammon N."/>
            <person name="Deshpande S."/>
            <person name="Cheng J.F."/>
            <person name="Tapia R."/>
            <person name="Han C."/>
            <person name="Goodwin L."/>
            <person name="Pitluck S."/>
            <person name="Huntemann M."/>
            <person name="Ivanova N."/>
            <person name="Pagani I."/>
            <person name="Mavromatis K."/>
            <person name="Ovchinikova G."/>
            <person name="Pati A."/>
            <person name="Chen A."/>
            <person name="Palaniappan K."/>
            <person name="Land M."/>
            <person name="Hauser L."/>
            <person name="Brambilla E.M."/>
            <person name="Kotsyurbenko O."/>
            <person name="Rohde M."/>
            <person name="Tindall B.J."/>
            <person name="Abt B."/>
            <person name="Goker M."/>
            <person name="Detter J.C."/>
            <person name="Woyke T."/>
            <person name="Bristow J."/>
            <person name="Eisen J.A."/>
            <person name="Markowitz V."/>
            <person name="Hugenholtz P."/>
            <person name="Klenk H.P."/>
            <person name="Kyrpides N.C."/>
        </authorList>
    </citation>
    <scope>NUCLEOTIDE SEQUENCE [LARGE SCALE GENOMIC DNA]</scope>
    <source>
        <strain evidence="19">ATCC 51119 / DSM 12145 / JCM 21818 / LMG 10337 / NBRC 100064 / NCIMB 13643</strain>
    </source>
</reference>
<feature type="transmembrane region" description="Helical" evidence="15">
    <location>
        <begin position="234"/>
        <end position="254"/>
    </location>
</feature>
<feature type="domain" description="SLBB" evidence="17">
    <location>
        <begin position="139"/>
        <end position="218"/>
    </location>
</feature>
<evidence type="ECO:0000256" key="1">
    <source>
        <dbReference type="ARBA" id="ARBA00004571"/>
    </source>
</evidence>
<dbReference type="STRING" id="762903.Pedsa_0811"/>
<dbReference type="GO" id="GO:0006811">
    <property type="term" value="P:monoatomic ion transport"/>
    <property type="evidence" value="ECO:0007669"/>
    <property type="project" value="UniProtKB-KW"/>
</dbReference>
<proteinExistence type="inferred from homology"/>
<dbReference type="InterPro" id="IPR054765">
    <property type="entry name" value="SLBB_dom"/>
</dbReference>
<dbReference type="Gene3D" id="3.30.1950.10">
    <property type="entry name" value="wza like domain"/>
    <property type="match status" value="1"/>
</dbReference>
<dbReference type="PROSITE" id="PS51257">
    <property type="entry name" value="PROKAR_LIPOPROTEIN"/>
    <property type="match status" value="1"/>
</dbReference>
<dbReference type="Pfam" id="PF02563">
    <property type="entry name" value="Poly_export"/>
    <property type="match status" value="1"/>
</dbReference>
<keyword evidence="3" id="KW-0813">Transport</keyword>
<organism evidence="18 19">
    <name type="scientific">Pseudopedobacter saltans (strain ATCC 51119 / DSM 12145 / JCM 21818 / CCUG 39354 / LMG 10337 / NBRC 100064 / NCIMB 13643)</name>
    <name type="common">Pedobacter saltans</name>
    <dbReference type="NCBI Taxonomy" id="762903"/>
    <lineage>
        <taxon>Bacteria</taxon>
        <taxon>Pseudomonadati</taxon>
        <taxon>Bacteroidota</taxon>
        <taxon>Sphingobacteriia</taxon>
        <taxon>Sphingobacteriales</taxon>
        <taxon>Sphingobacteriaceae</taxon>
        <taxon>Pseudopedobacter</taxon>
    </lineage>
</organism>
<evidence type="ECO:0000256" key="9">
    <source>
        <dbReference type="ARBA" id="ARBA00023065"/>
    </source>
</evidence>
<evidence type="ECO:0000256" key="3">
    <source>
        <dbReference type="ARBA" id="ARBA00022448"/>
    </source>
</evidence>
<keyword evidence="14" id="KW-0449">Lipoprotein</keyword>
<dbReference type="GO" id="GO:0009279">
    <property type="term" value="C:cell outer membrane"/>
    <property type="evidence" value="ECO:0007669"/>
    <property type="project" value="UniProtKB-SubCell"/>
</dbReference>
<keyword evidence="13" id="KW-0998">Cell outer membrane</keyword>
<dbReference type="GO" id="GO:0046930">
    <property type="term" value="C:pore complex"/>
    <property type="evidence" value="ECO:0007669"/>
    <property type="project" value="UniProtKB-KW"/>
</dbReference>
<evidence type="ECO:0000256" key="7">
    <source>
        <dbReference type="ARBA" id="ARBA00022729"/>
    </source>
</evidence>
<keyword evidence="10" id="KW-0626">Porin</keyword>
<evidence type="ECO:0000256" key="5">
    <source>
        <dbReference type="ARBA" id="ARBA00022597"/>
    </source>
</evidence>
<evidence type="ECO:0000256" key="2">
    <source>
        <dbReference type="ARBA" id="ARBA00009450"/>
    </source>
</evidence>
<keyword evidence="19" id="KW-1185">Reference proteome</keyword>
<evidence type="ECO:0000256" key="12">
    <source>
        <dbReference type="ARBA" id="ARBA00023139"/>
    </source>
</evidence>
<dbReference type="RefSeq" id="WP_013631883.1">
    <property type="nucleotide sequence ID" value="NC_015177.1"/>
</dbReference>
<keyword evidence="11 15" id="KW-0472">Membrane</keyword>
<dbReference type="GO" id="GO:0015288">
    <property type="term" value="F:porin activity"/>
    <property type="evidence" value="ECO:0007669"/>
    <property type="project" value="UniProtKB-KW"/>
</dbReference>
<gene>
    <name evidence="18" type="ordered locus">Pedsa_0811</name>
</gene>
<dbReference type="PANTHER" id="PTHR33619">
    <property type="entry name" value="POLYSACCHARIDE EXPORT PROTEIN GFCE-RELATED"/>
    <property type="match status" value="1"/>
</dbReference>
<keyword evidence="15" id="KW-1133">Transmembrane helix</keyword>
<evidence type="ECO:0000259" key="16">
    <source>
        <dbReference type="Pfam" id="PF02563"/>
    </source>
</evidence>
<name>F0S9M7_PSESL</name>
<keyword evidence="8" id="KW-0625">Polysaccharide transport</keyword>
<dbReference type="eggNOG" id="COG1596">
    <property type="taxonomic scope" value="Bacteria"/>
</dbReference>
<protein>
    <submittedName>
        <fullName evidence="18">Polysaccharide export protein</fullName>
    </submittedName>
</protein>
<evidence type="ECO:0000256" key="4">
    <source>
        <dbReference type="ARBA" id="ARBA00022452"/>
    </source>
</evidence>
<reference evidence="19" key="2">
    <citation type="submission" date="2011-02" db="EMBL/GenBank/DDBJ databases">
        <title>The complete genome of Pedobacter saltans DSM 12145.</title>
        <authorList>
            <consortium name="US DOE Joint Genome Institute (JGI-PGF)"/>
            <person name="Lucas S."/>
            <person name="Copeland A."/>
            <person name="Lapidus A."/>
            <person name="Bruce D."/>
            <person name="Goodwin L."/>
            <person name="Pitluck S."/>
            <person name="Kyrpides N."/>
            <person name="Mavromatis K."/>
            <person name="Pagani I."/>
            <person name="Ivanova N."/>
            <person name="Ovchinnikova G."/>
            <person name="Lu M."/>
            <person name="Detter J.C."/>
            <person name="Han C."/>
            <person name="Land M."/>
            <person name="Hauser L."/>
            <person name="Markowitz V."/>
            <person name="Cheng J.-F."/>
            <person name="Hugenholtz P."/>
            <person name="Woyke T."/>
            <person name="Wu D."/>
            <person name="Tindall B."/>
            <person name="Pomrenke H.G."/>
            <person name="Brambilla E."/>
            <person name="Klenk H.-P."/>
            <person name="Eisen J.A."/>
        </authorList>
    </citation>
    <scope>NUCLEOTIDE SEQUENCE [LARGE SCALE GENOMIC DNA]</scope>
    <source>
        <strain evidence="19">ATCC 51119 / DSM 12145 / JCM 21818 / LMG 10337 / NBRC 100064 / NCIMB 13643</strain>
    </source>
</reference>
<dbReference type="AlphaFoldDB" id="F0S9M7"/>
<dbReference type="PANTHER" id="PTHR33619:SF3">
    <property type="entry name" value="POLYSACCHARIDE EXPORT PROTEIN GFCE-RELATED"/>
    <property type="match status" value="1"/>
</dbReference>
<evidence type="ECO:0000313" key="19">
    <source>
        <dbReference type="Proteomes" id="UP000000310"/>
    </source>
</evidence>
<evidence type="ECO:0000256" key="15">
    <source>
        <dbReference type="SAM" id="Phobius"/>
    </source>
</evidence>
<evidence type="ECO:0000256" key="14">
    <source>
        <dbReference type="ARBA" id="ARBA00023288"/>
    </source>
</evidence>
<keyword evidence="7" id="KW-0732">Signal</keyword>
<dbReference type="GO" id="GO:0015159">
    <property type="term" value="F:polysaccharide transmembrane transporter activity"/>
    <property type="evidence" value="ECO:0007669"/>
    <property type="project" value="InterPro"/>
</dbReference>
<keyword evidence="5" id="KW-0762">Sugar transport</keyword>